<dbReference type="PANTHER" id="PTHR21047">
    <property type="entry name" value="DTDP-6-DEOXY-D-GLUCOSE-3,5 EPIMERASE"/>
    <property type="match status" value="1"/>
</dbReference>
<dbReference type="GO" id="GO:0019305">
    <property type="term" value="P:dTDP-rhamnose biosynthetic process"/>
    <property type="evidence" value="ECO:0007669"/>
    <property type="project" value="UniProtKB-UniRule"/>
</dbReference>
<dbReference type="CDD" id="cd00438">
    <property type="entry name" value="cupin_RmlC"/>
    <property type="match status" value="1"/>
</dbReference>
<comment type="caution">
    <text evidence="4">The sequence shown here is derived from an EMBL/GenBank/DDBJ whole genome shotgun (WGS) entry which is preliminary data.</text>
</comment>
<sequence>MHTNFLISELAIEDVKLITPFYMEDNRGYFLKSLEKDVFKEWGLDAEIYEDFESYSKKDVIRGMHFQTKNPQIKIVRAIKGTIHDVIVDLRKGSPAFGKYVDVILSEENHNSVWVPNGFAHGFEVLSEDAIVSYKCIGKYLKGYDTGIRWDDKKFAIQWKTKEPIVSEKDAAAMTFDEFVHEYKGL</sequence>
<dbReference type="InterPro" id="IPR000888">
    <property type="entry name" value="RmlC-like"/>
</dbReference>
<dbReference type="eggNOG" id="COG1898">
    <property type="taxonomic scope" value="Bacteria"/>
</dbReference>
<evidence type="ECO:0000313" key="4">
    <source>
        <dbReference type="EMBL" id="EMZ26600.1"/>
    </source>
</evidence>
<dbReference type="OrthoDB" id="9800680at2"/>
<feature type="active site" description="Proton donor" evidence="1">
    <location>
        <position position="134"/>
    </location>
</feature>
<comment type="catalytic activity">
    <reaction evidence="3">
        <text>dTDP-4-dehydro-6-deoxy-alpha-D-glucose = dTDP-4-dehydro-beta-L-rhamnose</text>
        <dbReference type="Rhea" id="RHEA:16969"/>
        <dbReference type="ChEBI" id="CHEBI:57649"/>
        <dbReference type="ChEBI" id="CHEBI:62830"/>
        <dbReference type="EC" id="5.1.3.13"/>
    </reaction>
</comment>
<feature type="site" description="Participates in a stacking interaction with the thymidine ring of dTDP-4-oxo-6-deoxyglucose" evidence="2">
    <location>
        <position position="140"/>
    </location>
</feature>
<dbReference type="InterPro" id="IPR011051">
    <property type="entry name" value="RmlC_Cupin_sf"/>
</dbReference>
<reference evidence="4 5" key="1">
    <citation type="journal article" date="2014" name="Genome Announc.">
        <title>Draft genome sequences of the altered schaedler flora, a defined bacterial community from gnotobiotic mice.</title>
        <authorList>
            <person name="Wannemuehler M.J."/>
            <person name="Overstreet A.M."/>
            <person name="Ward D.V."/>
            <person name="Phillips G.J."/>
        </authorList>
    </citation>
    <scope>NUCLEOTIDE SEQUENCE [LARGE SCALE GENOMIC DNA]</scope>
    <source>
        <strain evidence="4 5">ASF492</strain>
    </source>
</reference>
<dbReference type="UniPathway" id="UPA00124"/>
<feature type="active site" description="Proton acceptor" evidence="1">
    <location>
        <position position="65"/>
    </location>
</feature>
<dbReference type="Pfam" id="PF00908">
    <property type="entry name" value="dTDP_sugar_isom"/>
    <property type="match status" value="1"/>
</dbReference>
<dbReference type="STRING" id="1235802.C823_02530"/>
<comment type="similarity">
    <text evidence="3">Belongs to the dTDP-4-dehydrorhamnose 3,5-epimerase family.</text>
</comment>
<dbReference type="InterPro" id="IPR014710">
    <property type="entry name" value="RmlC-like_jellyroll"/>
</dbReference>
<dbReference type="AlphaFoldDB" id="N2AJZ6"/>
<evidence type="ECO:0000256" key="3">
    <source>
        <dbReference type="RuleBase" id="RU364069"/>
    </source>
</evidence>
<evidence type="ECO:0000256" key="1">
    <source>
        <dbReference type="PIRSR" id="PIRSR600888-1"/>
    </source>
</evidence>
<dbReference type="EC" id="5.1.3.13" evidence="3"/>
<keyword evidence="3" id="KW-0413">Isomerase</keyword>
<dbReference type="EMBL" id="AQFT01000077">
    <property type="protein sequence ID" value="EMZ26600.1"/>
    <property type="molecule type" value="Genomic_DNA"/>
</dbReference>
<dbReference type="Proteomes" id="UP000012589">
    <property type="component" value="Unassembled WGS sequence"/>
</dbReference>
<proteinExistence type="inferred from homology"/>
<dbReference type="NCBIfam" id="TIGR01221">
    <property type="entry name" value="rmlC"/>
    <property type="match status" value="1"/>
</dbReference>
<comment type="pathway">
    <text evidence="3">Carbohydrate biosynthesis; dTDP-L-rhamnose biosynthesis.</text>
</comment>
<dbReference type="Gene3D" id="2.60.120.10">
    <property type="entry name" value="Jelly Rolls"/>
    <property type="match status" value="1"/>
</dbReference>
<dbReference type="PANTHER" id="PTHR21047:SF2">
    <property type="entry name" value="THYMIDINE DIPHOSPHO-4-KETO-RHAMNOSE 3,5-EPIMERASE"/>
    <property type="match status" value="1"/>
</dbReference>
<evidence type="ECO:0000256" key="2">
    <source>
        <dbReference type="PIRSR" id="PIRSR600888-3"/>
    </source>
</evidence>
<comment type="function">
    <text evidence="3">Catalyzes the epimerization of the C3' and C5'positions of dTDP-6-deoxy-D-xylo-4-hexulose, forming dTDP-6-deoxy-L-lyxo-4-hexulose.</text>
</comment>
<accession>N2AJZ6</accession>
<comment type="subunit">
    <text evidence="3">Homodimer.</text>
</comment>
<protein>
    <recommendedName>
        <fullName evidence="3">dTDP-4-dehydrorhamnose 3,5-epimerase</fullName>
        <ecNumber evidence="3">5.1.3.13</ecNumber>
    </recommendedName>
    <alternativeName>
        <fullName evidence="3">Thymidine diphospho-4-keto-rhamnose 3,5-epimerase</fullName>
    </alternativeName>
</protein>
<dbReference type="HOGENOM" id="CLU_090940_1_1_9"/>
<name>N2AJZ6_9FIRM</name>
<dbReference type="GO" id="GO:0000271">
    <property type="term" value="P:polysaccharide biosynthetic process"/>
    <property type="evidence" value="ECO:0007669"/>
    <property type="project" value="TreeGrafter"/>
</dbReference>
<keyword evidence="5" id="KW-1185">Reference proteome</keyword>
<gene>
    <name evidence="4" type="ORF">C823_02530</name>
</gene>
<dbReference type="GO" id="GO:0005829">
    <property type="term" value="C:cytosol"/>
    <property type="evidence" value="ECO:0007669"/>
    <property type="project" value="TreeGrafter"/>
</dbReference>
<dbReference type="PATRIC" id="fig|1235802.3.peg.2676"/>
<dbReference type="GO" id="GO:0008830">
    <property type="term" value="F:dTDP-4-dehydrorhamnose 3,5-epimerase activity"/>
    <property type="evidence" value="ECO:0007669"/>
    <property type="project" value="UniProtKB-UniRule"/>
</dbReference>
<evidence type="ECO:0000313" key="5">
    <source>
        <dbReference type="Proteomes" id="UP000012589"/>
    </source>
</evidence>
<organism evidence="4 5">
    <name type="scientific">Eubacterium plexicaudatum ASF492</name>
    <dbReference type="NCBI Taxonomy" id="1235802"/>
    <lineage>
        <taxon>Bacteria</taxon>
        <taxon>Bacillati</taxon>
        <taxon>Bacillota</taxon>
        <taxon>Clostridia</taxon>
        <taxon>Eubacteriales</taxon>
        <taxon>Eubacteriaceae</taxon>
        <taxon>Eubacterium</taxon>
    </lineage>
</organism>
<dbReference type="SUPFAM" id="SSF51182">
    <property type="entry name" value="RmlC-like cupins"/>
    <property type="match status" value="1"/>
</dbReference>